<protein>
    <submittedName>
        <fullName evidence="3">Uncharacterized protein</fullName>
    </submittedName>
</protein>
<feature type="transmembrane region" description="Helical" evidence="2">
    <location>
        <begin position="184"/>
        <end position="206"/>
    </location>
</feature>
<feature type="compositionally biased region" description="Pro residues" evidence="1">
    <location>
        <begin position="318"/>
        <end position="328"/>
    </location>
</feature>
<reference evidence="3" key="1">
    <citation type="journal article" date="2020" name="mSystems">
        <title>Genome- and Community-Level Interaction Insights into Carbon Utilization and Element Cycling Functions of Hydrothermarchaeota in Hydrothermal Sediment.</title>
        <authorList>
            <person name="Zhou Z."/>
            <person name="Liu Y."/>
            <person name="Xu W."/>
            <person name="Pan J."/>
            <person name="Luo Z.H."/>
            <person name="Li M."/>
        </authorList>
    </citation>
    <scope>NUCLEOTIDE SEQUENCE [LARGE SCALE GENOMIC DNA]</scope>
    <source>
        <strain evidence="3">SpSt-413</strain>
    </source>
</reference>
<organism evidence="3">
    <name type="scientific">Fundidesulfovibrio putealis</name>
    <dbReference type="NCBI Taxonomy" id="270496"/>
    <lineage>
        <taxon>Bacteria</taxon>
        <taxon>Pseudomonadati</taxon>
        <taxon>Thermodesulfobacteriota</taxon>
        <taxon>Desulfovibrionia</taxon>
        <taxon>Desulfovibrionales</taxon>
        <taxon>Desulfovibrionaceae</taxon>
        <taxon>Fundidesulfovibrio</taxon>
    </lineage>
</organism>
<feature type="transmembrane region" description="Helical" evidence="2">
    <location>
        <begin position="52"/>
        <end position="71"/>
    </location>
</feature>
<feature type="region of interest" description="Disordered" evidence="1">
    <location>
        <begin position="272"/>
        <end position="328"/>
    </location>
</feature>
<comment type="caution">
    <text evidence="3">The sequence shown here is derived from an EMBL/GenBank/DDBJ whole genome shotgun (WGS) entry which is preliminary data.</text>
</comment>
<dbReference type="AlphaFoldDB" id="A0A7C4A8E5"/>
<sequence length="328" mass="33197">MSTLPVFSTIGSAMGVFGLHLGKLSLWTLFPLLVSGLSLGAALGLHAWKGLWLGWVPGAVLAIMAWVPYAMRVNQLTVLGRVQDDGYARSIFGARSLRYLGYGVLMHLIQGVGMGLAAVPALIVYARQGDEPTALLGVATLASLVLVLALLVLTAPLNLIYPAASVEANPSLGRAAHLGWPVKARLFMAMAFSSLLFTVLALAIDAVGRAFGAQDNPLVQLVLLPVQATMTLFSYVVSVSVPAEAYRVLSGLPKPQSGGGCGPESALLAPVSDAPIGGVPGAGVPVAGTPDTGDPGPGSSGPDTSGSGTPGPGSPGDGQPPKPPAEGA</sequence>
<name>A0A7C4A8E5_9BACT</name>
<accession>A0A7C4A8E5</accession>
<evidence type="ECO:0000256" key="2">
    <source>
        <dbReference type="SAM" id="Phobius"/>
    </source>
</evidence>
<feature type="transmembrane region" description="Helical" evidence="2">
    <location>
        <begin position="218"/>
        <end position="237"/>
    </location>
</feature>
<keyword evidence="2" id="KW-0472">Membrane</keyword>
<evidence type="ECO:0000256" key="1">
    <source>
        <dbReference type="SAM" id="MobiDB-lite"/>
    </source>
</evidence>
<keyword evidence="2" id="KW-0812">Transmembrane</keyword>
<gene>
    <name evidence="3" type="ORF">ENR59_03015</name>
</gene>
<evidence type="ECO:0000313" key="3">
    <source>
        <dbReference type="EMBL" id="HGG91907.1"/>
    </source>
</evidence>
<proteinExistence type="predicted"/>
<feature type="transmembrane region" description="Helical" evidence="2">
    <location>
        <begin position="138"/>
        <end position="164"/>
    </location>
</feature>
<keyword evidence="2" id="KW-1133">Transmembrane helix</keyword>
<feature type="transmembrane region" description="Helical" evidence="2">
    <location>
        <begin position="24"/>
        <end position="45"/>
    </location>
</feature>
<dbReference type="EMBL" id="DSRP01000211">
    <property type="protein sequence ID" value="HGG91907.1"/>
    <property type="molecule type" value="Genomic_DNA"/>
</dbReference>
<feature type="transmembrane region" description="Helical" evidence="2">
    <location>
        <begin position="99"/>
        <end position="126"/>
    </location>
</feature>
<feature type="compositionally biased region" description="Low complexity" evidence="1">
    <location>
        <begin position="274"/>
        <end position="294"/>
    </location>
</feature>